<sequence>MQDPRWEVPDEAFGRTWGDLVVAEGRRRLTDLSWVVARVPEKERPPNHLQETGEWEDNYKYSCHRRHVPIDALE</sequence>
<proteinExistence type="predicted"/>
<reference evidence="1 2" key="1">
    <citation type="journal article" date="2023" name="Mol. Biol. Evol.">
        <title>Genomics of Secondarily Temperate Adaptation in the Only Non-Antarctic Icefish.</title>
        <authorList>
            <person name="Rivera-Colon A.G."/>
            <person name="Rayamajhi N."/>
            <person name="Minhas B.F."/>
            <person name="Madrigal G."/>
            <person name="Bilyk K.T."/>
            <person name="Yoon V."/>
            <person name="Hune M."/>
            <person name="Gregory S."/>
            <person name="Cheng C.H.C."/>
            <person name="Catchen J.M."/>
        </authorList>
    </citation>
    <scope>NUCLEOTIDE SEQUENCE [LARGE SCALE GENOMIC DNA]</scope>
    <source>
        <strain evidence="1">JC2023a</strain>
    </source>
</reference>
<evidence type="ECO:0000313" key="1">
    <source>
        <dbReference type="EMBL" id="KAK5876678.1"/>
    </source>
</evidence>
<dbReference type="EMBL" id="JAULUE010002067">
    <property type="protein sequence ID" value="KAK5876678.1"/>
    <property type="molecule type" value="Genomic_DNA"/>
</dbReference>
<dbReference type="AlphaFoldDB" id="A0AAN8B1X7"/>
<evidence type="ECO:0000313" key="2">
    <source>
        <dbReference type="Proteomes" id="UP001335648"/>
    </source>
</evidence>
<accession>A0AAN8B1X7</accession>
<comment type="caution">
    <text evidence="1">The sequence shown here is derived from an EMBL/GenBank/DDBJ whole genome shotgun (WGS) entry which is preliminary data.</text>
</comment>
<protein>
    <submittedName>
        <fullName evidence="1">Uncharacterized protein</fullName>
    </submittedName>
</protein>
<name>A0AAN8B1X7_9TELE</name>
<organism evidence="1 2">
    <name type="scientific">Champsocephalus esox</name>
    <name type="common">pike icefish</name>
    <dbReference type="NCBI Taxonomy" id="159716"/>
    <lineage>
        <taxon>Eukaryota</taxon>
        <taxon>Metazoa</taxon>
        <taxon>Chordata</taxon>
        <taxon>Craniata</taxon>
        <taxon>Vertebrata</taxon>
        <taxon>Euteleostomi</taxon>
        <taxon>Actinopterygii</taxon>
        <taxon>Neopterygii</taxon>
        <taxon>Teleostei</taxon>
        <taxon>Neoteleostei</taxon>
        <taxon>Acanthomorphata</taxon>
        <taxon>Eupercaria</taxon>
        <taxon>Perciformes</taxon>
        <taxon>Notothenioidei</taxon>
        <taxon>Channichthyidae</taxon>
        <taxon>Champsocephalus</taxon>
    </lineage>
</organism>
<dbReference type="Proteomes" id="UP001335648">
    <property type="component" value="Unassembled WGS sequence"/>
</dbReference>
<keyword evidence="2" id="KW-1185">Reference proteome</keyword>
<gene>
    <name evidence="1" type="ORF">CesoFtcFv8_026010</name>
</gene>